<keyword evidence="2" id="KW-0808">Transferase</keyword>
<organism evidence="5">
    <name type="scientific">metagenome</name>
    <dbReference type="NCBI Taxonomy" id="256318"/>
    <lineage>
        <taxon>unclassified sequences</taxon>
        <taxon>metagenomes</taxon>
    </lineage>
</organism>
<evidence type="ECO:0000259" key="4">
    <source>
        <dbReference type="Pfam" id="PF13649"/>
    </source>
</evidence>
<sequence>MDTPLTRWEQTEQRRGYGPHFAALRQVGDDIEGEARLADALAPRGARILDAGSGMGRVGAALQARGHRVVGVDLDTDLIEQSQATYPDLPVVEGRLDTLTAEHLSAAGEPGPFDLVVCVGNVMILLAPDTERAVLSNLSRLTTPGGRLLIGFHTQAMPPNSRRYSPDEFAADALAAGLRIESRHATYDLVPFDPDGDYVVNVLRHVRD</sequence>
<dbReference type="Pfam" id="PF13649">
    <property type="entry name" value="Methyltransf_25"/>
    <property type="match status" value="1"/>
</dbReference>
<dbReference type="Gene3D" id="3.40.50.150">
    <property type="entry name" value="Vaccinia Virus protein VP39"/>
    <property type="match status" value="1"/>
</dbReference>
<dbReference type="InterPro" id="IPR029063">
    <property type="entry name" value="SAM-dependent_MTases_sf"/>
</dbReference>
<gene>
    <name evidence="5" type="ORF">NOCA2340034</name>
</gene>
<protein>
    <recommendedName>
        <fullName evidence="4">Methyltransferase domain-containing protein</fullName>
    </recommendedName>
</protein>
<dbReference type="GO" id="GO:0032259">
    <property type="term" value="P:methylation"/>
    <property type="evidence" value="ECO:0007669"/>
    <property type="project" value="UniProtKB-KW"/>
</dbReference>
<proteinExistence type="predicted"/>
<evidence type="ECO:0000256" key="3">
    <source>
        <dbReference type="ARBA" id="ARBA00022691"/>
    </source>
</evidence>
<dbReference type="GO" id="GO:0008168">
    <property type="term" value="F:methyltransferase activity"/>
    <property type="evidence" value="ECO:0007669"/>
    <property type="project" value="UniProtKB-KW"/>
</dbReference>
<reference evidence="5" key="1">
    <citation type="submission" date="2015-08" db="EMBL/GenBank/DDBJ databases">
        <authorList>
            <person name="Babu N.S."/>
            <person name="Beckwith C.J."/>
            <person name="Beseler K.G."/>
            <person name="Brison A."/>
            <person name="Carone J.V."/>
            <person name="Caskin T.P."/>
            <person name="Diamond M."/>
            <person name="Durham M.E."/>
            <person name="Foxe J.M."/>
            <person name="Go M."/>
            <person name="Henderson B.A."/>
            <person name="Jones I.B."/>
            <person name="McGettigan J.A."/>
            <person name="Micheletti S.J."/>
            <person name="Nasrallah M.E."/>
            <person name="Ortiz D."/>
            <person name="Piller C.R."/>
            <person name="Privatt S.R."/>
            <person name="Schneider S.L."/>
            <person name="Sharp S."/>
            <person name="Smith T.C."/>
            <person name="Stanton J.D."/>
            <person name="Ullery H.E."/>
            <person name="Wilson R.J."/>
            <person name="Serrano M.G."/>
            <person name="Buck G."/>
            <person name="Lee V."/>
            <person name="Wang Y."/>
            <person name="Carvalho R."/>
            <person name="Voegtly L."/>
            <person name="Shi R."/>
            <person name="Duckworth R."/>
            <person name="Johnson A."/>
            <person name="Loviza R."/>
            <person name="Walstead R."/>
            <person name="Shah Z."/>
            <person name="Kiflezghi M."/>
            <person name="Wade K."/>
            <person name="Ball S.L."/>
            <person name="Bradley K.W."/>
            <person name="Asai D.J."/>
            <person name="Bowman C.A."/>
            <person name="Russell D.A."/>
            <person name="Pope W.H."/>
            <person name="Jacobs-Sera D."/>
            <person name="Hendrix R.W."/>
            <person name="Hatfull G.F."/>
        </authorList>
    </citation>
    <scope>NUCLEOTIDE SEQUENCE</scope>
</reference>
<dbReference type="EMBL" id="CZKA01000028">
    <property type="protein sequence ID" value="CUR56412.1"/>
    <property type="molecule type" value="Genomic_DNA"/>
</dbReference>
<dbReference type="PANTHER" id="PTHR43464">
    <property type="entry name" value="METHYLTRANSFERASE"/>
    <property type="match status" value="1"/>
</dbReference>
<dbReference type="AlphaFoldDB" id="A0A2P2C6K7"/>
<accession>A0A2P2C6K7</accession>
<keyword evidence="3" id="KW-0949">S-adenosyl-L-methionine</keyword>
<evidence type="ECO:0000313" key="5">
    <source>
        <dbReference type="EMBL" id="CUR56412.1"/>
    </source>
</evidence>
<dbReference type="CDD" id="cd02440">
    <property type="entry name" value="AdoMet_MTases"/>
    <property type="match status" value="1"/>
</dbReference>
<keyword evidence="1" id="KW-0489">Methyltransferase</keyword>
<dbReference type="SUPFAM" id="SSF53335">
    <property type="entry name" value="S-adenosyl-L-methionine-dependent methyltransferases"/>
    <property type="match status" value="1"/>
</dbReference>
<evidence type="ECO:0000256" key="2">
    <source>
        <dbReference type="ARBA" id="ARBA00022679"/>
    </source>
</evidence>
<name>A0A2P2C6K7_9ZZZZ</name>
<evidence type="ECO:0000256" key="1">
    <source>
        <dbReference type="ARBA" id="ARBA00022603"/>
    </source>
</evidence>
<dbReference type="InterPro" id="IPR041698">
    <property type="entry name" value="Methyltransf_25"/>
</dbReference>
<feature type="domain" description="Methyltransferase" evidence="4">
    <location>
        <begin position="48"/>
        <end position="146"/>
    </location>
</feature>
<dbReference type="PANTHER" id="PTHR43464:SF19">
    <property type="entry name" value="UBIQUINONE BIOSYNTHESIS O-METHYLTRANSFERASE, MITOCHONDRIAL"/>
    <property type="match status" value="1"/>
</dbReference>